<feature type="coiled-coil region" evidence="3">
    <location>
        <begin position="66"/>
        <end position="97"/>
    </location>
</feature>
<organism evidence="5 6">
    <name type="scientific">Pneumocystis carinii (strain B80)</name>
    <name type="common">Rat pneumocystis pneumonia agent</name>
    <name type="synonym">Pneumocystis carinii f. sp. carinii</name>
    <dbReference type="NCBI Taxonomy" id="1408658"/>
    <lineage>
        <taxon>Eukaryota</taxon>
        <taxon>Fungi</taxon>
        <taxon>Dikarya</taxon>
        <taxon>Ascomycota</taxon>
        <taxon>Taphrinomycotina</taxon>
        <taxon>Pneumocystomycetes</taxon>
        <taxon>Pneumocystaceae</taxon>
        <taxon>Pneumocystis</taxon>
    </lineage>
</organism>
<evidence type="ECO:0000256" key="2">
    <source>
        <dbReference type="ARBA" id="ARBA00023186"/>
    </source>
</evidence>
<dbReference type="EMBL" id="LFVZ01000004">
    <property type="protein sequence ID" value="KTW29654.1"/>
    <property type="molecule type" value="Genomic_DNA"/>
</dbReference>
<dbReference type="GO" id="GO:0051082">
    <property type="term" value="F:unfolded protein binding"/>
    <property type="evidence" value="ECO:0007669"/>
    <property type="project" value="InterPro"/>
</dbReference>
<feature type="domain" description="F-box" evidence="4">
    <location>
        <begin position="1"/>
        <end position="51"/>
    </location>
</feature>
<sequence length="118" mass="13635">MSKLPDEVLKKILNEIQTQAITSQQHITTSQIQRQAKEKEKKISELIYEELSKLTKDTPVYSSAGKAFIKEDLNQIEQKLATQIKEINNEIDSLNKKIIYHETTLANTQPHIERIMKS</sequence>
<evidence type="ECO:0000256" key="1">
    <source>
        <dbReference type="ARBA" id="ARBA00008045"/>
    </source>
</evidence>
<reference evidence="6" key="1">
    <citation type="journal article" date="2016" name="Nat. Commun.">
        <title>Genome analysis of three Pneumocystis species reveals adaptation mechanisms to life exclusively in mammalian hosts.</title>
        <authorList>
            <person name="Ma L."/>
            <person name="Chen Z."/>
            <person name="Huang D.W."/>
            <person name="Kutty G."/>
            <person name="Ishihara M."/>
            <person name="Wang H."/>
            <person name="Abouelleil A."/>
            <person name="Bishop L."/>
            <person name="Davey E."/>
            <person name="Deng R."/>
            <person name="Deng X."/>
            <person name="Fan L."/>
            <person name="Fantoni G."/>
            <person name="Fitzgerald M."/>
            <person name="Gogineni E."/>
            <person name="Goldberg J.M."/>
            <person name="Handley G."/>
            <person name="Hu X."/>
            <person name="Huber C."/>
            <person name="Jiao X."/>
            <person name="Jones K."/>
            <person name="Levin J.Z."/>
            <person name="Liu Y."/>
            <person name="Macdonald P."/>
            <person name="Melnikov A."/>
            <person name="Raley C."/>
            <person name="Sassi M."/>
            <person name="Sherman B.T."/>
            <person name="Song X."/>
            <person name="Sykes S."/>
            <person name="Tran B."/>
            <person name="Walsh L."/>
            <person name="Xia Y."/>
            <person name="Yang J."/>
            <person name="Young S."/>
            <person name="Zeng Q."/>
            <person name="Zheng X."/>
            <person name="Stephens R."/>
            <person name="Nusbaum C."/>
            <person name="Birren B.W."/>
            <person name="Azadi P."/>
            <person name="Lempicki R.A."/>
            <person name="Cuomo C.A."/>
            <person name="Kovacs J.A."/>
        </authorList>
    </citation>
    <scope>NUCLEOTIDE SEQUENCE [LARGE SCALE GENOMIC DNA]</scope>
    <source>
        <strain evidence="6">B80</strain>
    </source>
</reference>
<accession>A0A0W4ZMU4</accession>
<dbReference type="Proteomes" id="UP000054454">
    <property type="component" value="Unassembled WGS sequence"/>
</dbReference>
<dbReference type="PANTHER" id="PTHR20903:SF0">
    <property type="entry name" value="PREFOLDIN SUBUNIT 1"/>
    <property type="match status" value="1"/>
</dbReference>
<dbReference type="GO" id="GO:0044183">
    <property type="term" value="F:protein folding chaperone"/>
    <property type="evidence" value="ECO:0007669"/>
    <property type="project" value="TreeGrafter"/>
</dbReference>
<dbReference type="Pfam" id="PF01920">
    <property type="entry name" value="Prefoldin_2"/>
    <property type="match status" value="1"/>
</dbReference>
<keyword evidence="2" id="KW-0143">Chaperone</keyword>
<gene>
    <name evidence="5" type="ORF">T552_00862</name>
</gene>
<evidence type="ECO:0000313" key="6">
    <source>
        <dbReference type="Proteomes" id="UP000054454"/>
    </source>
</evidence>
<dbReference type="AlphaFoldDB" id="A0A0W4ZMU4"/>
<evidence type="ECO:0000313" key="5">
    <source>
        <dbReference type="EMBL" id="KTW29654.1"/>
    </source>
</evidence>
<keyword evidence="3" id="KW-0175">Coiled coil</keyword>
<dbReference type="GO" id="GO:0016272">
    <property type="term" value="C:prefoldin complex"/>
    <property type="evidence" value="ECO:0007669"/>
    <property type="project" value="InterPro"/>
</dbReference>
<evidence type="ECO:0000259" key="4">
    <source>
        <dbReference type="PROSITE" id="PS50181"/>
    </source>
</evidence>
<dbReference type="GeneID" id="28935662"/>
<comment type="similarity">
    <text evidence="1">Belongs to the prefoldin subunit beta family.</text>
</comment>
<dbReference type="OrthoDB" id="2015447at2759"/>
<dbReference type="GO" id="GO:0005737">
    <property type="term" value="C:cytoplasm"/>
    <property type="evidence" value="ECO:0007669"/>
    <property type="project" value="TreeGrafter"/>
</dbReference>
<dbReference type="InterPro" id="IPR001810">
    <property type="entry name" value="F-box_dom"/>
</dbReference>
<dbReference type="VEuPathDB" id="FungiDB:T552_00862"/>
<dbReference type="SUPFAM" id="SSF46579">
    <property type="entry name" value="Prefoldin"/>
    <property type="match status" value="1"/>
</dbReference>
<dbReference type="InterPro" id="IPR009053">
    <property type="entry name" value="Prefoldin"/>
</dbReference>
<dbReference type="Gene3D" id="1.10.287.370">
    <property type="match status" value="1"/>
</dbReference>
<protein>
    <recommendedName>
        <fullName evidence="4">F-box domain-containing protein</fullName>
    </recommendedName>
</protein>
<comment type="caution">
    <text evidence="5">The sequence shown here is derived from an EMBL/GenBank/DDBJ whole genome shotgun (WGS) entry which is preliminary data.</text>
</comment>
<evidence type="ECO:0000256" key="3">
    <source>
        <dbReference type="SAM" id="Coils"/>
    </source>
</evidence>
<dbReference type="PANTHER" id="PTHR20903">
    <property type="entry name" value="PREFOLDIN SUBUNIT 1-RELATED"/>
    <property type="match status" value="1"/>
</dbReference>
<dbReference type="RefSeq" id="XP_018226641.1">
    <property type="nucleotide sequence ID" value="XM_018369460.1"/>
</dbReference>
<keyword evidence="6" id="KW-1185">Reference proteome</keyword>
<proteinExistence type="inferred from homology"/>
<dbReference type="PROSITE" id="PS50181">
    <property type="entry name" value="FBOX"/>
    <property type="match status" value="1"/>
</dbReference>
<name>A0A0W4ZMU4_PNEC8</name>
<dbReference type="InterPro" id="IPR002777">
    <property type="entry name" value="PFD_beta-like"/>
</dbReference>